<proteinExistence type="predicted"/>
<dbReference type="EMBL" id="BK015847">
    <property type="protein sequence ID" value="DAE27985.1"/>
    <property type="molecule type" value="Genomic_DNA"/>
</dbReference>
<feature type="transmembrane region" description="Helical" evidence="1">
    <location>
        <begin position="7"/>
        <end position="25"/>
    </location>
</feature>
<protein>
    <submittedName>
        <fullName evidence="2">Uncharacterized protein</fullName>
    </submittedName>
</protein>
<evidence type="ECO:0000313" key="2">
    <source>
        <dbReference type="EMBL" id="DAE27985.1"/>
    </source>
</evidence>
<keyword evidence="1" id="KW-1133">Transmembrane helix</keyword>
<accession>A0A8S5RA88</accession>
<keyword evidence="1" id="KW-0812">Transmembrane</keyword>
<evidence type="ECO:0000256" key="1">
    <source>
        <dbReference type="SAM" id="Phobius"/>
    </source>
</evidence>
<organism evidence="2">
    <name type="scientific">Siphoviridae sp. ctvxh7</name>
    <dbReference type="NCBI Taxonomy" id="2827283"/>
    <lineage>
        <taxon>Viruses</taxon>
        <taxon>Duplodnaviria</taxon>
        <taxon>Heunggongvirae</taxon>
        <taxon>Uroviricota</taxon>
        <taxon>Caudoviricetes</taxon>
    </lineage>
</organism>
<keyword evidence="1" id="KW-0472">Membrane</keyword>
<sequence>MKYFFKFIGFMIEVIFVLLVLAFIIPKIL</sequence>
<reference evidence="2" key="1">
    <citation type="journal article" date="2021" name="Proc. Natl. Acad. Sci. U.S.A.">
        <title>A Catalog of Tens of Thousands of Viruses from Human Metagenomes Reveals Hidden Associations with Chronic Diseases.</title>
        <authorList>
            <person name="Tisza M.J."/>
            <person name="Buck C.B."/>
        </authorList>
    </citation>
    <scope>NUCLEOTIDE SEQUENCE</scope>
    <source>
        <strain evidence="2">Ctvxh7</strain>
    </source>
</reference>
<name>A0A8S5RA88_9CAUD</name>